<dbReference type="KEGG" id="dat:HRM2_22560"/>
<keyword evidence="3" id="KW-1185">Reference proteome</keyword>
<keyword evidence="1" id="KW-0472">Membrane</keyword>
<accession>C0QEK9</accession>
<sequence>MELSLIVAIISAIVAIFSAILSIRGQLTIEREKAKIKERDDERKKRDQIELIIAKYREPLIQAAFDLQSRIYNIIRQEFLQIYYVNGNEREKLYSIENTLYLFSQYFAWTEIIRVEVQYLDLGEEKATQTMTNLLDQIRHLFANDSFEKLFLVFKGEQRAIGEQMIMSYGGDYQCVGFASFLAIDNKQFQEWLSILRNDLITLSVNPGKYSERLVKLHHALISLINFLDPKGLRIPNSKRFTINHSTDEKQILYPGQSIGHYRVTGGALGCSVRDKKTNVELILSTNSVLTCVNAAKIGDPIIYPPTFEGGKAGKDDSFYLERFKPIVFDSEKSNKFDAALARPRENVTVSTTIPGVGELRGYTFARLGLQVKMVGRISNYAESTIVAHHVFLKVNYGNDRIAYFEDQIVTTLMARPGDVGSILISHETNTNKAVGLLFANSGEHSFYNPIDKIIEELEVYFPGQKSPSPDVDRPVIDRKISIALEKLITENRSKKNFVGVGVGFRERGGKMTSEECLVVFVKIKMPISQLAQEDVIPANMNGINIDVSGSGPAKAV</sequence>
<protein>
    <submittedName>
        <fullName evidence="2">Uncharacterized protein</fullName>
    </submittedName>
</protein>
<dbReference type="OrthoDB" id="9787411at2"/>
<dbReference type="Proteomes" id="UP000000442">
    <property type="component" value="Chromosome"/>
</dbReference>
<dbReference type="RefSeq" id="WP_015904120.1">
    <property type="nucleotide sequence ID" value="NC_012108.1"/>
</dbReference>
<keyword evidence="1" id="KW-0812">Transmembrane</keyword>
<name>C0QEK9_DESAH</name>
<dbReference type="InterPro" id="IPR009003">
    <property type="entry name" value="Peptidase_S1_PA"/>
</dbReference>
<proteinExistence type="predicted"/>
<dbReference type="HOGENOM" id="CLU_488956_0_0_7"/>
<dbReference type="eggNOG" id="COG0265">
    <property type="taxonomic scope" value="Bacteria"/>
</dbReference>
<dbReference type="SUPFAM" id="SSF50494">
    <property type="entry name" value="Trypsin-like serine proteases"/>
    <property type="match status" value="1"/>
</dbReference>
<keyword evidence="1" id="KW-1133">Transmembrane helix</keyword>
<evidence type="ECO:0000313" key="2">
    <source>
        <dbReference type="EMBL" id="ACN15351.1"/>
    </source>
</evidence>
<dbReference type="EMBL" id="CP001087">
    <property type="protein sequence ID" value="ACN15351.1"/>
    <property type="molecule type" value="Genomic_DNA"/>
</dbReference>
<gene>
    <name evidence="2" type="ordered locus">HRM2_22560</name>
</gene>
<dbReference type="AlphaFoldDB" id="C0QEK9"/>
<dbReference type="Gene3D" id="2.40.10.10">
    <property type="entry name" value="Trypsin-like serine proteases"/>
    <property type="match status" value="1"/>
</dbReference>
<reference evidence="2 3" key="1">
    <citation type="journal article" date="2009" name="Environ. Microbiol.">
        <title>Genome sequence of Desulfobacterium autotrophicum HRM2, a marine sulfate reducer oxidizing organic carbon completely to carbon dioxide.</title>
        <authorList>
            <person name="Strittmatter A.W."/>
            <person name="Liesegang H."/>
            <person name="Rabus R."/>
            <person name="Decker I."/>
            <person name="Amann J."/>
            <person name="Andres S."/>
            <person name="Henne A."/>
            <person name="Fricke W.F."/>
            <person name="Martinez-Arias R."/>
            <person name="Bartels D."/>
            <person name="Goesmann A."/>
            <person name="Krause L."/>
            <person name="Puehler A."/>
            <person name="Klenk H.P."/>
            <person name="Richter M."/>
            <person name="Schuler M."/>
            <person name="Gloeckner F.O."/>
            <person name="Meyerdierks A."/>
            <person name="Gottschalk G."/>
            <person name="Amann R."/>
        </authorList>
    </citation>
    <scope>NUCLEOTIDE SEQUENCE [LARGE SCALE GENOMIC DNA]</scope>
    <source>
        <strain evidence="3">ATCC 43914 / DSM 3382 / HRM2</strain>
    </source>
</reference>
<dbReference type="InterPro" id="IPR043504">
    <property type="entry name" value="Peptidase_S1_PA_chymotrypsin"/>
</dbReference>
<evidence type="ECO:0000256" key="1">
    <source>
        <dbReference type="SAM" id="Phobius"/>
    </source>
</evidence>
<evidence type="ECO:0000313" key="3">
    <source>
        <dbReference type="Proteomes" id="UP000000442"/>
    </source>
</evidence>
<organism evidence="2 3">
    <name type="scientific">Desulforapulum autotrophicum (strain ATCC 43914 / DSM 3382 / VKM B-1955 / HRM2)</name>
    <name type="common">Desulfobacterium autotrophicum</name>
    <dbReference type="NCBI Taxonomy" id="177437"/>
    <lineage>
        <taxon>Bacteria</taxon>
        <taxon>Pseudomonadati</taxon>
        <taxon>Thermodesulfobacteriota</taxon>
        <taxon>Desulfobacteria</taxon>
        <taxon>Desulfobacterales</taxon>
        <taxon>Desulfobacteraceae</taxon>
        <taxon>Desulforapulum</taxon>
    </lineage>
</organism>
<feature type="transmembrane region" description="Helical" evidence="1">
    <location>
        <begin position="6"/>
        <end position="27"/>
    </location>
</feature>